<evidence type="ECO:0000313" key="1">
    <source>
        <dbReference type="EMBL" id="KAF2795465.1"/>
    </source>
</evidence>
<organism evidence="1 2">
    <name type="scientific">Melanomma pulvis-pyrius CBS 109.77</name>
    <dbReference type="NCBI Taxonomy" id="1314802"/>
    <lineage>
        <taxon>Eukaryota</taxon>
        <taxon>Fungi</taxon>
        <taxon>Dikarya</taxon>
        <taxon>Ascomycota</taxon>
        <taxon>Pezizomycotina</taxon>
        <taxon>Dothideomycetes</taxon>
        <taxon>Pleosporomycetidae</taxon>
        <taxon>Pleosporales</taxon>
        <taxon>Melanommataceae</taxon>
        <taxon>Melanomma</taxon>
    </lineage>
</organism>
<dbReference type="EMBL" id="MU001858">
    <property type="protein sequence ID" value="KAF2795465.1"/>
    <property type="molecule type" value="Genomic_DNA"/>
</dbReference>
<sequence>MAPSYLSSVLPFWFLQEPTIFIPKTNHQSKAPSPATAHSHESITAQNVETSALCRLPAELLLIIADYLPNPLPSSNTAIMACRATCRRFYFLLPGPTQSIGQTKWPPSDRRAYSRMSRRDAFRRICAEERNKKGHLLLHSLPANEVQESEQDSIVCGMCQSTHARSCFTIAEQNKKPESRVCIGSSGVLELCPHVRIGYHAMKAKMGIVCERDHYFVLGKSGTVRVVRAEGGEVKVEVELCMESNERKKRESKRGWTNRMILKAMKNTEWRLCPHMNTRDIDKWLSLDGIGSLYPDTPSCTITCGFGMWCSGEHKISWPVHACKKQDCNTRYTLMWDKRSIFQRKETEVLVLKIERFLGRMKSADDRRWMSQIVEASGHEEDRL</sequence>
<dbReference type="OrthoDB" id="3792649at2759"/>
<dbReference type="AlphaFoldDB" id="A0A6A6XHU1"/>
<evidence type="ECO:0000313" key="2">
    <source>
        <dbReference type="Proteomes" id="UP000799757"/>
    </source>
</evidence>
<name>A0A6A6XHU1_9PLEO</name>
<gene>
    <name evidence="1" type="ORF">K505DRAFT_324041</name>
</gene>
<protein>
    <recommendedName>
        <fullName evidence="3">F-box domain-containing protein</fullName>
    </recommendedName>
</protein>
<keyword evidence="2" id="KW-1185">Reference proteome</keyword>
<accession>A0A6A6XHU1</accession>
<dbReference type="Proteomes" id="UP000799757">
    <property type="component" value="Unassembled WGS sequence"/>
</dbReference>
<proteinExistence type="predicted"/>
<evidence type="ECO:0008006" key="3">
    <source>
        <dbReference type="Google" id="ProtNLM"/>
    </source>
</evidence>
<reference evidence="1" key="1">
    <citation type="journal article" date="2020" name="Stud. Mycol.">
        <title>101 Dothideomycetes genomes: a test case for predicting lifestyles and emergence of pathogens.</title>
        <authorList>
            <person name="Haridas S."/>
            <person name="Albert R."/>
            <person name="Binder M."/>
            <person name="Bloem J."/>
            <person name="Labutti K."/>
            <person name="Salamov A."/>
            <person name="Andreopoulos B."/>
            <person name="Baker S."/>
            <person name="Barry K."/>
            <person name="Bills G."/>
            <person name="Bluhm B."/>
            <person name="Cannon C."/>
            <person name="Castanera R."/>
            <person name="Culley D."/>
            <person name="Daum C."/>
            <person name="Ezra D."/>
            <person name="Gonzalez J."/>
            <person name="Henrissat B."/>
            <person name="Kuo A."/>
            <person name="Liang C."/>
            <person name="Lipzen A."/>
            <person name="Lutzoni F."/>
            <person name="Magnuson J."/>
            <person name="Mondo S."/>
            <person name="Nolan M."/>
            <person name="Ohm R."/>
            <person name="Pangilinan J."/>
            <person name="Park H.-J."/>
            <person name="Ramirez L."/>
            <person name="Alfaro M."/>
            <person name="Sun H."/>
            <person name="Tritt A."/>
            <person name="Yoshinaga Y."/>
            <person name="Zwiers L.-H."/>
            <person name="Turgeon B."/>
            <person name="Goodwin S."/>
            <person name="Spatafora J."/>
            <person name="Crous P."/>
            <person name="Grigoriev I."/>
        </authorList>
    </citation>
    <scope>NUCLEOTIDE SEQUENCE</scope>
    <source>
        <strain evidence="1">CBS 109.77</strain>
    </source>
</reference>